<dbReference type="EMBL" id="JAIWYP010000015">
    <property type="protein sequence ID" value="KAH3704018.1"/>
    <property type="molecule type" value="Genomic_DNA"/>
</dbReference>
<reference evidence="1" key="1">
    <citation type="journal article" date="2019" name="bioRxiv">
        <title>The Genome of the Zebra Mussel, Dreissena polymorpha: A Resource for Invasive Species Research.</title>
        <authorList>
            <person name="McCartney M.A."/>
            <person name="Auch B."/>
            <person name="Kono T."/>
            <person name="Mallez S."/>
            <person name="Zhang Y."/>
            <person name="Obille A."/>
            <person name="Becker A."/>
            <person name="Abrahante J.E."/>
            <person name="Garbe J."/>
            <person name="Badalamenti J.P."/>
            <person name="Herman A."/>
            <person name="Mangelson H."/>
            <person name="Liachko I."/>
            <person name="Sullivan S."/>
            <person name="Sone E.D."/>
            <person name="Koren S."/>
            <person name="Silverstein K.A.T."/>
            <person name="Beckman K.B."/>
            <person name="Gohl D.M."/>
        </authorList>
    </citation>
    <scope>NUCLEOTIDE SEQUENCE</scope>
    <source>
        <strain evidence="1">Duluth1</strain>
        <tissue evidence="1">Whole animal</tissue>
    </source>
</reference>
<dbReference type="AlphaFoldDB" id="A0A9D3YRL6"/>
<name>A0A9D3YRL6_DREPO</name>
<evidence type="ECO:0000313" key="1">
    <source>
        <dbReference type="EMBL" id="KAH3704018.1"/>
    </source>
</evidence>
<sequence>MEEGGLTILVCVEVMLLYQISESLVSVIGWLPRQGGVEISTDEECMSVAVFLQQLLDF</sequence>
<keyword evidence="2" id="KW-1185">Reference proteome</keyword>
<organism evidence="1 2">
    <name type="scientific">Dreissena polymorpha</name>
    <name type="common">Zebra mussel</name>
    <name type="synonym">Mytilus polymorpha</name>
    <dbReference type="NCBI Taxonomy" id="45954"/>
    <lineage>
        <taxon>Eukaryota</taxon>
        <taxon>Metazoa</taxon>
        <taxon>Spiralia</taxon>
        <taxon>Lophotrochozoa</taxon>
        <taxon>Mollusca</taxon>
        <taxon>Bivalvia</taxon>
        <taxon>Autobranchia</taxon>
        <taxon>Heteroconchia</taxon>
        <taxon>Euheterodonta</taxon>
        <taxon>Imparidentia</taxon>
        <taxon>Neoheterodontei</taxon>
        <taxon>Myida</taxon>
        <taxon>Dreissenoidea</taxon>
        <taxon>Dreissenidae</taxon>
        <taxon>Dreissena</taxon>
    </lineage>
</organism>
<reference evidence="1" key="2">
    <citation type="submission" date="2020-11" db="EMBL/GenBank/DDBJ databases">
        <authorList>
            <person name="McCartney M.A."/>
            <person name="Auch B."/>
            <person name="Kono T."/>
            <person name="Mallez S."/>
            <person name="Becker A."/>
            <person name="Gohl D.M."/>
            <person name="Silverstein K.A.T."/>
            <person name="Koren S."/>
            <person name="Bechman K.B."/>
            <person name="Herman A."/>
            <person name="Abrahante J.E."/>
            <person name="Garbe J."/>
        </authorList>
    </citation>
    <scope>NUCLEOTIDE SEQUENCE</scope>
    <source>
        <strain evidence="1">Duluth1</strain>
        <tissue evidence="1">Whole animal</tissue>
    </source>
</reference>
<proteinExistence type="predicted"/>
<accession>A0A9D3YRL6</accession>
<comment type="caution">
    <text evidence="1">The sequence shown here is derived from an EMBL/GenBank/DDBJ whole genome shotgun (WGS) entry which is preliminary data.</text>
</comment>
<gene>
    <name evidence="1" type="ORF">DPMN_079073</name>
</gene>
<dbReference type="Proteomes" id="UP000828390">
    <property type="component" value="Unassembled WGS sequence"/>
</dbReference>
<evidence type="ECO:0000313" key="2">
    <source>
        <dbReference type="Proteomes" id="UP000828390"/>
    </source>
</evidence>
<protein>
    <submittedName>
        <fullName evidence="1">Uncharacterized protein</fullName>
    </submittedName>
</protein>